<organism evidence="1">
    <name type="scientific">Talaromyces marneffei PM1</name>
    <dbReference type="NCBI Taxonomy" id="1077442"/>
    <lineage>
        <taxon>Eukaryota</taxon>
        <taxon>Fungi</taxon>
        <taxon>Dikarya</taxon>
        <taxon>Ascomycota</taxon>
        <taxon>Pezizomycotina</taxon>
        <taxon>Eurotiomycetes</taxon>
        <taxon>Eurotiomycetidae</taxon>
        <taxon>Eurotiales</taxon>
        <taxon>Trichocomaceae</taxon>
        <taxon>Talaromyces</taxon>
        <taxon>Talaromyces sect. Talaromyces</taxon>
    </lineage>
</organism>
<gene>
    <name evidence="1" type="ORF">GQ26_0700120</name>
</gene>
<name>A0A093X7D2_TALMA</name>
<reference evidence="1" key="1">
    <citation type="journal article" date="2014" name="PLoS Genet.">
        <title>Signature Gene Expression Reveals Novel Clues to the Molecular Mechanisms of Dimorphic Transition in Penicillium marneffei.</title>
        <authorList>
            <person name="Yang E."/>
            <person name="Wang G."/>
            <person name="Cai J."/>
            <person name="Woo P.C."/>
            <person name="Lau S.K."/>
            <person name="Yuen K.-Y."/>
            <person name="Chow W.-N."/>
            <person name="Lin X."/>
        </authorList>
    </citation>
    <scope>NUCLEOTIDE SEQUENCE [LARGE SCALE GENOMIC DNA]</scope>
    <source>
        <strain evidence="1">PM1</strain>
    </source>
</reference>
<dbReference type="EMBL" id="JPOX01000070">
    <property type="protein sequence ID" value="KFX41128.1"/>
    <property type="molecule type" value="Genomic_DNA"/>
</dbReference>
<dbReference type="AlphaFoldDB" id="A0A093X7D2"/>
<evidence type="ECO:0000313" key="1">
    <source>
        <dbReference type="EMBL" id="KFX41128.1"/>
    </source>
</evidence>
<proteinExistence type="predicted"/>
<sequence>MSQAVNITEPNLLQGFCGTKELSSLDNNSFKLSPESASQLHQVKLVLLQPLANADMLKDCRDPNSRIVCRPNDSRCLTSNREYLNLQPLSKSWRQELIKITPIPELIFDLTLPNEGKENNHTFTKVYWDTAMPQEDSIGIHTRDVMTLVITIATEIRMRTNGDVSFEVIYDDTEGVSLKGMSLLKKQLLALSNNKLPIRGDEKEDF</sequence>
<dbReference type="HOGENOM" id="CLU_117255_0_0_1"/>
<accession>A0A093X7D2</accession>
<comment type="caution">
    <text evidence="1">The sequence shown here is derived from an EMBL/GenBank/DDBJ whole genome shotgun (WGS) entry which is preliminary data.</text>
</comment>
<protein>
    <submittedName>
        <fullName evidence="1">Sulfite reductase [NADPH] hemoprotein beta-component</fullName>
    </submittedName>
</protein>